<proteinExistence type="predicted"/>
<evidence type="ECO:0000313" key="4">
    <source>
        <dbReference type="Proteomes" id="UP000789524"/>
    </source>
</evidence>
<feature type="domain" description="Carboxylesterase type B" evidence="2">
    <location>
        <begin position="82"/>
        <end position="358"/>
    </location>
</feature>
<dbReference type="SUPFAM" id="SSF53474">
    <property type="entry name" value="alpha/beta-Hydrolases"/>
    <property type="match status" value="2"/>
</dbReference>
<keyword evidence="4" id="KW-1185">Reference proteome</keyword>
<evidence type="ECO:0000259" key="2">
    <source>
        <dbReference type="Pfam" id="PF00135"/>
    </source>
</evidence>
<comment type="caution">
    <text evidence="3">The sequence shown here is derived from an EMBL/GenBank/DDBJ whole genome shotgun (WGS) entry which is preliminary data.</text>
</comment>
<dbReference type="PANTHER" id="PTHR11559">
    <property type="entry name" value="CARBOXYLESTERASE"/>
    <property type="match status" value="1"/>
</dbReference>
<reference evidence="3" key="1">
    <citation type="submission" date="2021-09" db="EMBL/GenBank/DDBJ databases">
        <authorList>
            <person name="Martin H S."/>
        </authorList>
    </citation>
    <scope>NUCLEOTIDE SEQUENCE</scope>
</reference>
<protein>
    <submittedName>
        <fullName evidence="3">(African queen) hypothetical protein</fullName>
    </submittedName>
</protein>
<dbReference type="Gene3D" id="3.40.50.1820">
    <property type="entry name" value="alpha/beta hydrolase"/>
    <property type="match status" value="2"/>
</dbReference>
<sequence>MSCLVKVSEGILEGKLRKTYYGKQYYSFEGIPYAKPPIGDLRFKAPVPPESWTGIRDAKKPGEKCAQMNPFGKGIVEGSEDCHTVTNKHELCEIFKNTPADELVNAFVSAEINRPPAVINAFLLPVVEKYYEGVERFFDELPLIAFRENRFNKVPIIITINSFESALFVNKDENGVVYEDLKYFIPRFLQIQHGTEQAVQFASKLRNYYFGDRKFDENVKTDYLNLTSDHYFARDTMLFMELVSKYHKDLYLCRFDYNGNVNTSTIKNMGLQGASHGDLVQYIFYRSNKLKVASGSDVEIINMLTEAWCNFVKTGRPHWKTQQTKWLPYNKEEKLCLNIDNKKIEVKKYPNFERIQFWFDLTGLRAKL</sequence>
<dbReference type="InterPro" id="IPR050309">
    <property type="entry name" value="Type-B_Carboxylest/Lipase"/>
</dbReference>
<keyword evidence="1" id="KW-0325">Glycoprotein</keyword>
<dbReference type="Pfam" id="PF00135">
    <property type="entry name" value="COesterase"/>
    <property type="match status" value="1"/>
</dbReference>
<dbReference type="Proteomes" id="UP000789524">
    <property type="component" value="Unassembled WGS sequence"/>
</dbReference>
<evidence type="ECO:0000256" key="1">
    <source>
        <dbReference type="ARBA" id="ARBA00023180"/>
    </source>
</evidence>
<dbReference type="OrthoDB" id="19653at2759"/>
<dbReference type="InterPro" id="IPR002018">
    <property type="entry name" value="CarbesteraseB"/>
</dbReference>
<dbReference type="InterPro" id="IPR029058">
    <property type="entry name" value="AB_hydrolase_fold"/>
</dbReference>
<name>A0A8J2R3V1_9NEOP</name>
<dbReference type="AlphaFoldDB" id="A0A8J2R3V1"/>
<evidence type="ECO:0000313" key="3">
    <source>
        <dbReference type="EMBL" id="CAG9577091.1"/>
    </source>
</evidence>
<organism evidence="3 4">
    <name type="scientific">Danaus chrysippus</name>
    <name type="common">African queen</name>
    <dbReference type="NCBI Taxonomy" id="151541"/>
    <lineage>
        <taxon>Eukaryota</taxon>
        <taxon>Metazoa</taxon>
        <taxon>Ecdysozoa</taxon>
        <taxon>Arthropoda</taxon>
        <taxon>Hexapoda</taxon>
        <taxon>Insecta</taxon>
        <taxon>Pterygota</taxon>
        <taxon>Neoptera</taxon>
        <taxon>Endopterygota</taxon>
        <taxon>Lepidoptera</taxon>
        <taxon>Glossata</taxon>
        <taxon>Ditrysia</taxon>
        <taxon>Papilionoidea</taxon>
        <taxon>Nymphalidae</taxon>
        <taxon>Danainae</taxon>
        <taxon>Danaini</taxon>
        <taxon>Danaina</taxon>
        <taxon>Danaus</taxon>
        <taxon>Anosia</taxon>
    </lineage>
</organism>
<dbReference type="EMBL" id="CAKASE010000075">
    <property type="protein sequence ID" value="CAG9577091.1"/>
    <property type="molecule type" value="Genomic_DNA"/>
</dbReference>
<gene>
    <name evidence="3" type="ORF">DCHRY22_LOCUS12218</name>
</gene>
<accession>A0A8J2R3V1</accession>